<dbReference type="Gene3D" id="3.40.50.720">
    <property type="entry name" value="NAD(P)-binding Rossmann-like Domain"/>
    <property type="match status" value="1"/>
</dbReference>
<evidence type="ECO:0000313" key="5">
    <source>
        <dbReference type="Proteomes" id="UP000182100"/>
    </source>
</evidence>
<evidence type="ECO:0000256" key="2">
    <source>
        <dbReference type="ARBA" id="ARBA00023002"/>
    </source>
</evidence>
<gene>
    <name evidence="4" type="ORF">SAMN05216505_11379</name>
</gene>
<dbReference type="PANTHER" id="PTHR24321">
    <property type="entry name" value="DEHYDROGENASES, SHORT CHAIN"/>
    <property type="match status" value="1"/>
</dbReference>
<sequence>MELDGRIAVVTGAASGMGLAAVKVLAEAGATVYGMDLRQEDLDREFAGLERVRGQAADVSDSAAVNRVFDRVREDHGHLHILVNAAGVATPSRAKQAWVDGINQRMTESFKSGETYHPEFLDGISDEDFDRVVAINLNGTFYTIRAAVPLMKAAGSGSIINFASVAGLIGLPMPAYYPASKAAVVGLTKAVAAELAPFDIRVNALAPAGIRTAMLTASGDDHVQALLALQPLKRLAEPDEIGRTVLFLASDAAGHYTGQTLSPSGGALML</sequence>
<name>A0A1G6YJ44_9ACTN</name>
<proteinExistence type="inferred from homology"/>
<dbReference type="STRING" id="67344.SAMN05216505_11379"/>
<dbReference type="RefSeq" id="WP_055572637.1">
    <property type="nucleotide sequence ID" value="NZ_FMZK01000013.1"/>
</dbReference>
<keyword evidence="5" id="KW-1185">Reference proteome</keyword>
<evidence type="ECO:0000256" key="1">
    <source>
        <dbReference type="ARBA" id="ARBA00006484"/>
    </source>
</evidence>
<dbReference type="SUPFAM" id="SSF51735">
    <property type="entry name" value="NAD(P)-binding Rossmann-fold domains"/>
    <property type="match status" value="1"/>
</dbReference>
<dbReference type="AlphaFoldDB" id="A0A1G6YJ44"/>
<organism evidence="4 5">
    <name type="scientific">Streptomyces prasinopilosus</name>
    <dbReference type="NCBI Taxonomy" id="67344"/>
    <lineage>
        <taxon>Bacteria</taxon>
        <taxon>Bacillati</taxon>
        <taxon>Actinomycetota</taxon>
        <taxon>Actinomycetes</taxon>
        <taxon>Kitasatosporales</taxon>
        <taxon>Streptomycetaceae</taxon>
        <taxon>Streptomyces</taxon>
    </lineage>
</organism>
<dbReference type="PRINTS" id="PR00081">
    <property type="entry name" value="GDHRDH"/>
</dbReference>
<evidence type="ECO:0000256" key="3">
    <source>
        <dbReference type="RuleBase" id="RU000363"/>
    </source>
</evidence>
<dbReference type="PANTHER" id="PTHR24321:SF15">
    <property type="entry name" value="OXIDOREDUCTASE UCPA"/>
    <property type="match status" value="1"/>
</dbReference>
<dbReference type="Pfam" id="PF00106">
    <property type="entry name" value="adh_short"/>
    <property type="match status" value="1"/>
</dbReference>
<dbReference type="InterPro" id="IPR036291">
    <property type="entry name" value="NAD(P)-bd_dom_sf"/>
</dbReference>
<dbReference type="FunFam" id="3.40.50.720:FF:000173">
    <property type="entry name" value="3-oxoacyl-[acyl-carrier protein] reductase"/>
    <property type="match status" value="1"/>
</dbReference>
<dbReference type="GO" id="GO:0016491">
    <property type="term" value="F:oxidoreductase activity"/>
    <property type="evidence" value="ECO:0007669"/>
    <property type="project" value="UniProtKB-KW"/>
</dbReference>
<reference evidence="5" key="1">
    <citation type="submission" date="2016-10" db="EMBL/GenBank/DDBJ databases">
        <authorList>
            <person name="Varghese N."/>
            <person name="Submissions S."/>
        </authorList>
    </citation>
    <scope>NUCLEOTIDE SEQUENCE [LARGE SCALE GENOMIC DNA]</scope>
    <source>
        <strain evidence="5">CGMCC 4.3504</strain>
    </source>
</reference>
<protein>
    <submittedName>
        <fullName evidence="4">3-oxoacyl-[acyl-carrier protein] reductase</fullName>
    </submittedName>
</protein>
<evidence type="ECO:0000313" key="4">
    <source>
        <dbReference type="EMBL" id="SDD90409.1"/>
    </source>
</evidence>
<dbReference type="InterPro" id="IPR002347">
    <property type="entry name" value="SDR_fam"/>
</dbReference>
<keyword evidence="2" id="KW-0560">Oxidoreductase</keyword>
<dbReference type="EMBL" id="FMZK01000013">
    <property type="protein sequence ID" value="SDD90409.1"/>
    <property type="molecule type" value="Genomic_DNA"/>
</dbReference>
<dbReference type="PRINTS" id="PR00080">
    <property type="entry name" value="SDRFAMILY"/>
</dbReference>
<comment type="similarity">
    <text evidence="1 3">Belongs to the short-chain dehydrogenases/reductases (SDR) family.</text>
</comment>
<accession>A0A1G6YJ44</accession>
<dbReference type="Proteomes" id="UP000182100">
    <property type="component" value="Unassembled WGS sequence"/>
</dbReference>